<dbReference type="SUPFAM" id="SSF81606">
    <property type="entry name" value="PP2C-like"/>
    <property type="match status" value="1"/>
</dbReference>
<accession>A0A2A2D8P5</accession>
<dbReference type="Pfam" id="PF13426">
    <property type="entry name" value="PAS_9"/>
    <property type="match status" value="1"/>
</dbReference>
<dbReference type="Gene3D" id="3.30.450.20">
    <property type="entry name" value="PAS domain"/>
    <property type="match status" value="2"/>
</dbReference>
<evidence type="ECO:0000256" key="2">
    <source>
        <dbReference type="SAM" id="MobiDB-lite"/>
    </source>
</evidence>
<comment type="caution">
    <text evidence="4">The sequence shown here is derived from an EMBL/GenBank/DDBJ whole genome shotgun (WGS) entry which is preliminary data.</text>
</comment>
<evidence type="ECO:0000313" key="5">
    <source>
        <dbReference type="Proteomes" id="UP000218944"/>
    </source>
</evidence>
<dbReference type="Gene3D" id="3.30.450.40">
    <property type="match status" value="1"/>
</dbReference>
<dbReference type="SUPFAM" id="SSF55785">
    <property type="entry name" value="PYP-like sensor domain (PAS domain)"/>
    <property type="match status" value="2"/>
</dbReference>
<dbReference type="InterPro" id="IPR035965">
    <property type="entry name" value="PAS-like_dom_sf"/>
</dbReference>
<name>A0A2A2D8P5_9ACTN</name>
<feature type="domain" description="PAS" evidence="3">
    <location>
        <begin position="160"/>
        <end position="230"/>
    </location>
</feature>
<feature type="region of interest" description="Disordered" evidence="2">
    <location>
        <begin position="1"/>
        <end position="58"/>
    </location>
</feature>
<dbReference type="AlphaFoldDB" id="A0A2A2D8P5"/>
<reference evidence="4 5" key="1">
    <citation type="submission" date="2017-08" db="EMBL/GenBank/DDBJ databases">
        <title>Genome sequence of Streptomyces albireticuli NRRL B-1670.</title>
        <authorList>
            <person name="Graham D.E."/>
            <person name="Mahan K.M."/>
            <person name="Klingeman D.M."/>
            <person name="Hettich R.L."/>
            <person name="Parry R.J."/>
            <person name="Spain J.C."/>
        </authorList>
    </citation>
    <scope>NUCLEOTIDE SEQUENCE [LARGE SCALE GENOMIC DNA]</scope>
    <source>
        <strain evidence="4 5">NRRL B-1670</strain>
    </source>
</reference>
<dbReference type="InterPro" id="IPR013656">
    <property type="entry name" value="PAS_4"/>
</dbReference>
<dbReference type="GO" id="GO:0016791">
    <property type="term" value="F:phosphatase activity"/>
    <property type="evidence" value="ECO:0007669"/>
    <property type="project" value="TreeGrafter"/>
</dbReference>
<dbReference type="InterPro" id="IPR000014">
    <property type="entry name" value="PAS"/>
</dbReference>
<dbReference type="Gene3D" id="3.60.40.10">
    <property type="entry name" value="PPM-type phosphatase domain"/>
    <property type="match status" value="1"/>
</dbReference>
<gene>
    <name evidence="4" type="ORF">CK936_16735</name>
</gene>
<dbReference type="InterPro" id="IPR036457">
    <property type="entry name" value="PPM-type-like_dom_sf"/>
</dbReference>
<dbReference type="SMART" id="SM00091">
    <property type="entry name" value="PAS"/>
    <property type="match status" value="2"/>
</dbReference>
<dbReference type="NCBIfam" id="TIGR00229">
    <property type="entry name" value="sensory_box"/>
    <property type="match status" value="2"/>
</dbReference>
<dbReference type="InterPro" id="IPR001932">
    <property type="entry name" value="PPM-type_phosphatase-like_dom"/>
</dbReference>
<dbReference type="EMBL" id="NSJV01000329">
    <property type="protein sequence ID" value="PAU47806.1"/>
    <property type="molecule type" value="Genomic_DNA"/>
</dbReference>
<proteinExistence type="predicted"/>
<evidence type="ECO:0000256" key="1">
    <source>
        <dbReference type="ARBA" id="ARBA00022801"/>
    </source>
</evidence>
<keyword evidence="5" id="KW-1185">Reference proteome</keyword>
<evidence type="ECO:0000313" key="4">
    <source>
        <dbReference type="EMBL" id="PAU47806.1"/>
    </source>
</evidence>
<dbReference type="PANTHER" id="PTHR43156:SF2">
    <property type="entry name" value="STAGE II SPORULATION PROTEIN E"/>
    <property type="match status" value="1"/>
</dbReference>
<dbReference type="PANTHER" id="PTHR43156">
    <property type="entry name" value="STAGE II SPORULATION PROTEIN E-RELATED"/>
    <property type="match status" value="1"/>
</dbReference>
<dbReference type="SUPFAM" id="SSF55781">
    <property type="entry name" value="GAF domain-like"/>
    <property type="match status" value="1"/>
</dbReference>
<dbReference type="Pfam" id="PF07228">
    <property type="entry name" value="SpoIIE"/>
    <property type="match status" value="1"/>
</dbReference>
<protein>
    <recommendedName>
        <fullName evidence="3">PAS domain-containing protein</fullName>
    </recommendedName>
</protein>
<dbReference type="Pfam" id="PF08448">
    <property type="entry name" value="PAS_4"/>
    <property type="match status" value="1"/>
</dbReference>
<keyword evidence="1" id="KW-0378">Hydrolase</keyword>
<dbReference type="SMART" id="SM00331">
    <property type="entry name" value="PP2C_SIG"/>
    <property type="match status" value="1"/>
</dbReference>
<dbReference type="PROSITE" id="PS50112">
    <property type="entry name" value="PAS"/>
    <property type="match status" value="2"/>
</dbReference>
<dbReference type="Proteomes" id="UP000218944">
    <property type="component" value="Unassembled WGS sequence"/>
</dbReference>
<organism evidence="4 5">
    <name type="scientific">Streptomyces albireticuli</name>
    <dbReference type="NCBI Taxonomy" id="1940"/>
    <lineage>
        <taxon>Bacteria</taxon>
        <taxon>Bacillati</taxon>
        <taxon>Actinomycetota</taxon>
        <taxon>Actinomycetes</taxon>
        <taxon>Kitasatosporales</taxon>
        <taxon>Streptomycetaceae</taxon>
        <taxon>Streptomyces</taxon>
    </lineage>
</organism>
<dbReference type="CDD" id="cd00130">
    <property type="entry name" value="PAS"/>
    <property type="match status" value="2"/>
</dbReference>
<sequence length="701" mass="73889">MSAGRSGPVRAVRKVVLSPHPPGGPEDGPHAPRTPRTPRTPHTSCTPQTPRPADGPAPATALIDADGRVQQWSDGARDLTGYPEREIVGRDAALLADGGHVQGGDLVKELLRTAGEARGDWVRRRDGTCRSVVWYPVAVPLADGTGVLAVALPQEQRQGDIATLDRLLHSSPVGLAVLDTDLRFRYVNDVLARLNGLTAGEHLGRSVLEVLELPYPEAYEKVLRRVVENGETVDNLQVAGVRPDGGSRVATGSMFPLRDADGTVVGVGGLVHERADAERELLEAARDRRRLVLLGRVGARLGQGLDPRTVAGQLAEGCVPEFADAVEVDLLKAAAEPDVGACEIRGWYATPDSPCTAIPLVHPLVLPPDARRPRPEDDLPPARPASAAVAECVASARPVTFGTEVADGVVRHGLVVPLTAVGRVLGAVTFLRHGAAGYAGDGRMLAVELAARAATAIDNALLYRRERLATLALQRHLLPTRLPSESWFRAAYRYRPAEDGTLAGGDWYDAVALPAGRVGLGVGDVMGHGVGAAAAMGRYRASVHALLAVGLRPGQLLTRLDGILAGDDELAATCVCAVYDAGTGRCRIALAGHPPPLLVRPDGSTGPVPCDPGPPMGMGLHHMYADTEISVEPGSLLVLYTDGMVEDRKGVLDLEQGIAILGKAVRDPRAPLDEICDALMSVRPADSPDDAALLVSRLGRF</sequence>
<dbReference type="InterPro" id="IPR029016">
    <property type="entry name" value="GAF-like_dom_sf"/>
</dbReference>
<evidence type="ECO:0000259" key="3">
    <source>
        <dbReference type="PROSITE" id="PS50112"/>
    </source>
</evidence>
<feature type="domain" description="PAS" evidence="3">
    <location>
        <begin position="62"/>
        <end position="118"/>
    </location>
</feature>
<dbReference type="InterPro" id="IPR052016">
    <property type="entry name" value="Bact_Sigma-Reg"/>
</dbReference>